<dbReference type="InterPro" id="IPR008426">
    <property type="entry name" value="CENP-H_C"/>
</dbReference>
<protein>
    <recommendedName>
        <fullName evidence="9">Centromere protein H C-terminal domain-containing protein</fullName>
    </recommendedName>
</protein>
<evidence type="ECO:0000259" key="9">
    <source>
        <dbReference type="Pfam" id="PF05837"/>
    </source>
</evidence>
<dbReference type="GO" id="GO:0000776">
    <property type="term" value="C:kinetochore"/>
    <property type="evidence" value="ECO:0007669"/>
    <property type="project" value="UniProtKB-KW"/>
</dbReference>
<feature type="domain" description="Centromere protein H C-terminal" evidence="9">
    <location>
        <begin position="22"/>
        <end position="233"/>
    </location>
</feature>
<dbReference type="GO" id="GO:0007059">
    <property type="term" value="P:chromosome segregation"/>
    <property type="evidence" value="ECO:0007669"/>
    <property type="project" value="TreeGrafter"/>
</dbReference>
<evidence type="ECO:0000256" key="4">
    <source>
        <dbReference type="ARBA" id="ARBA00022838"/>
    </source>
</evidence>
<name>A0A420JB68_9PEZI</name>
<evidence type="ECO:0000313" key="11">
    <source>
        <dbReference type="Proteomes" id="UP000285326"/>
    </source>
</evidence>
<evidence type="ECO:0000256" key="7">
    <source>
        <dbReference type="ARBA" id="ARBA00025735"/>
    </source>
</evidence>
<evidence type="ECO:0000256" key="2">
    <source>
        <dbReference type="ARBA" id="ARBA00004629"/>
    </source>
</evidence>
<evidence type="ECO:0000256" key="1">
    <source>
        <dbReference type="ARBA" id="ARBA00004123"/>
    </source>
</evidence>
<keyword evidence="4" id="KW-0995">Kinetochore</keyword>
<sequence>MDGGRSSISTEDPPILTEEENKILDLYDRLNELQLEIALLKANNTLSGKLEMKSCLACEPASVSELEITTAQDALLKAKATFHIRCKVAESAIIADPVINAVHAGTDRSSHQQNLISLLKKRDELSLSLIQLSRRELDSLEKLRLLETENMLLARTNTELTSSMLRLVEISNSRINEANESSQSLQELEKIKKELKLSRRKWRTIKAIVSGAIVGSGVDWARDPELLQIVLDEDLGDEQ</sequence>
<evidence type="ECO:0000256" key="8">
    <source>
        <dbReference type="SAM" id="Coils"/>
    </source>
</evidence>
<keyword evidence="6" id="KW-0137">Centromere</keyword>
<comment type="caution">
    <text evidence="10">The sequence shown here is derived from an EMBL/GenBank/DDBJ whole genome shotgun (WGS) entry which is preliminary data.</text>
</comment>
<organism evidence="10 11">
    <name type="scientific">Golovinomyces cichoracearum</name>
    <dbReference type="NCBI Taxonomy" id="62708"/>
    <lineage>
        <taxon>Eukaryota</taxon>
        <taxon>Fungi</taxon>
        <taxon>Dikarya</taxon>
        <taxon>Ascomycota</taxon>
        <taxon>Pezizomycotina</taxon>
        <taxon>Leotiomycetes</taxon>
        <taxon>Erysiphales</taxon>
        <taxon>Erysiphaceae</taxon>
        <taxon>Golovinomyces</taxon>
    </lineage>
</organism>
<reference evidence="10 11" key="1">
    <citation type="journal article" date="2018" name="BMC Genomics">
        <title>Comparative genome analyses reveal sequence features reflecting distinct modes of host-adaptation between dicot and monocot powdery mildew.</title>
        <authorList>
            <person name="Wu Y."/>
            <person name="Ma X."/>
            <person name="Pan Z."/>
            <person name="Kale S.D."/>
            <person name="Song Y."/>
            <person name="King H."/>
            <person name="Zhang Q."/>
            <person name="Presley C."/>
            <person name="Deng X."/>
            <person name="Wei C.I."/>
            <person name="Xiao S."/>
        </authorList>
    </citation>
    <scope>NUCLEOTIDE SEQUENCE [LARGE SCALE GENOMIC DNA]</scope>
    <source>
        <strain evidence="10">UMSG1</strain>
    </source>
</reference>
<feature type="coiled-coil region" evidence="8">
    <location>
        <begin position="16"/>
        <end position="43"/>
    </location>
</feature>
<comment type="subcellular location">
    <subcellularLocation>
        <location evidence="2">Chromosome</location>
        <location evidence="2">Centromere</location>
        <location evidence="2">Kinetochore</location>
    </subcellularLocation>
    <subcellularLocation>
        <location evidence="1">Nucleus</location>
    </subcellularLocation>
</comment>
<dbReference type="Proteomes" id="UP000285326">
    <property type="component" value="Unassembled WGS sequence"/>
</dbReference>
<dbReference type="GO" id="GO:0043515">
    <property type="term" value="F:kinetochore binding"/>
    <property type="evidence" value="ECO:0007669"/>
    <property type="project" value="TreeGrafter"/>
</dbReference>
<dbReference type="PANTHER" id="PTHR48122:SF1">
    <property type="entry name" value="CENTROMERE PROTEIN H"/>
    <property type="match status" value="1"/>
</dbReference>
<evidence type="ECO:0000256" key="5">
    <source>
        <dbReference type="ARBA" id="ARBA00023242"/>
    </source>
</evidence>
<dbReference type="Pfam" id="PF05837">
    <property type="entry name" value="CENP-H"/>
    <property type="match status" value="1"/>
</dbReference>
<comment type="similarity">
    <text evidence="7">Belongs to the CENP-H/MCM16 family.</text>
</comment>
<dbReference type="PANTHER" id="PTHR48122">
    <property type="entry name" value="CENTROMERE PROTEIN H"/>
    <property type="match status" value="1"/>
</dbReference>
<accession>A0A420JB68</accession>
<dbReference type="GO" id="GO:0007052">
    <property type="term" value="P:mitotic spindle organization"/>
    <property type="evidence" value="ECO:0007669"/>
    <property type="project" value="TreeGrafter"/>
</dbReference>
<keyword evidence="5" id="KW-0539">Nucleus</keyword>
<dbReference type="AlphaFoldDB" id="A0A420JB68"/>
<gene>
    <name evidence="10" type="ORF">GcM1_149001</name>
</gene>
<evidence type="ECO:0000256" key="3">
    <source>
        <dbReference type="ARBA" id="ARBA00022454"/>
    </source>
</evidence>
<evidence type="ECO:0000313" key="10">
    <source>
        <dbReference type="EMBL" id="RKF83982.1"/>
    </source>
</evidence>
<keyword evidence="3" id="KW-0158">Chromosome</keyword>
<dbReference type="GO" id="GO:0051382">
    <property type="term" value="P:kinetochore assembly"/>
    <property type="evidence" value="ECO:0007669"/>
    <property type="project" value="InterPro"/>
</dbReference>
<keyword evidence="8" id="KW-0175">Coiled coil</keyword>
<dbReference type="EMBL" id="MCBS01014960">
    <property type="protein sequence ID" value="RKF83982.1"/>
    <property type="molecule type" value="Genomic_DNA"/>
</dbReference>
<proteinExistence type="inferred from homology"/>
<dbReference type="GO" id="GO:0005634">
    <property type="term" value="C:nucleus"/>
    <property type="evidence" value="ECO:0007669"/>
    <property type="project" value="UniProtKB-SubCell"/>
</dbReference>
<dbReference type="InterPro" id="IPR040034">
    <property type="entry name" value="CENP-H"/>
</dbReference>
<evidence type="ECO:0000256" key="6">
    <source>
        <dbReference type="ARBA" id="ARBA00023328"/>
    </source>
</evidence>